<dbReference type="NCBIfam" id="TIGR00112">
    <property type="entry name" value="proC"/>
    <property type="match status" value="1"/>
</dbReference>
<dbReference type="SUPFAM" id="SSF51735">
    <property type="entry name" value="NAD(P)-binding Rossmann-fold domains"/>
    <property type="match status" value="1"/>
</dbReference>
<dbReference type="FunFam" id="1.10.3730.10:FF:000001">
    <property type="entry name" value="Pyrroline-5-carboxylate reductase"/>
    <property type="match status" value="1"/>
</dbReference>
<dbReference type="HAMAP" id="MF_01925">
    <property type="entry name" value="P5C_reductase"/>
    <property type="match status" value="1"/>
</dbReference>
<feature type="domain" description="Pyrroline-5-carboxylate reductase catalytic N-terminal" evidence="7">
    <location>
        <begin position="80"/>
        <end position="153"/>
    </location>
</feature>
<proteinExistence type="inferred from homology"/>
<evidence type="ECO:0000259" key="7">
    <source>
        <dbReference type="Pfam" id="PF03807"/>
    </source>
</evidence>
<keyword evidence="6" id="KW-0812">Transmembrane</keyword>
<dbReference type="Pfam" id="PF14748">
    <property type="entry name" value="P5CR_dimer"/>
    <property type="match status" value="1"/>
</dbReference>
<dbReference type="InterPro" id="IPR036291">
    <property type="entry name" value="NAD(P)-bd_dom_sf"/>
</dbReference>
<accession>A0AAD9ZH94</accession>
<dbReference type="AlphaFoldDB" id="A0AAD9ZH94"/>
<reference evidence="9" key="1">
    <citation type="submission" date="2022-11" db="EMBL/GenBank/DDBJ databases">
        <title>Chromosomal genome sequence assembly and mating type (MAT) locus characterization of the leprose asexual lichenized fungus Lepraria neglecta (Nyl.) Erichsen.</title>
        <authorList>
            <person name="Allen J.L."/>
            <person name="Pfeffer B."/>
        </authorList>
    </citation>
    <scope>NUCLEOTIDE SEQUENCE</scope>
    <source>
        <strain evidence="9">Allen 5258</strain>
    </source>
</reference>
<evidence type="ECO:0000256" key="2">
    <source>
        <dbReference type="ARBA" id="ARBA00022857"/>
    </source>
</evidence>
<dbReference type="Proteomes" id="UP001276659">
    <property type="component" value="Unassembled WGS sequence"/>
</dbReference>
<organism evidence="9 10">
    <name type="scientific">Lepraria neglecta</name>
    <dbReference type="NCBI Taxonomy" id="209136"/>
    <lineage>
        <taxon>Eukaryota</taxon>
        <taxon>Fungi</taxon>
        <taxon>Dikarya</taxon>
        <taxon>Ascomycota</taxon>
        <taxon>Pezizomycotina</taxon>
        <taxon>Lecanoromycetes</taxon>
        <taxon>OSLEUM clade</taxon>
        <taxon>Lecanoromycetidae</taxon>
        <taxon>Lecanorales</taxon>
        <taxon>Lecanorineae</taxon>
        <taxon>Stereocaulaceae</taxon>
        <taxon>Lepraria</taxon>
    </lineage>
</organism>
<sequence length="347" mass="36259">MVPHSEQADRLSNQLNNSLQISGKDNGDMTLTVLGCGTLGIAILSGILSSLSSLKTPARSTSGTTTPSEDLPPRTPSLFITCITRPQSAKRIKAELSHLTDALSILQNENVRGVREADVVLLACKPYNLLAVLQEEGMKEALQGKLLISILAGVPVSQIEDTIYGVGSNDSLPPDPAVDGRCRIVRVMPNTASLICESMTVIATSNPPLPQPLGALVTWIFNRIGRVVHLPPAQMDASTALCGSGPAFFALVLEAMADGAVAMGLPRAEAQLMAAQTMKGTAGLVLNGEHPALVREKVSTPGGCTIGGLLVLEEGRVRGTVARSVREATVVASQLGMGVKGVNGTRF</sequence>
<dbReference type="Gene3D" id="1.10.3730.10">
    <property type="entry name" value="ProC C-terminal domain-like"/>
    <property type="match status" value="1"/>
</dbReference>
<feature type="domain" description="Pyrroline-5-carboxylate reductase dimerisation" evidence="8">
    <location>
        <begin position="233"/>
        <end position="334"/>
    </location>
</feature>
<keyword evidence="6" id="KW-0472">Membrane</keyword>
<evidence type="ECO:0000256" key="1">
    <source>
        <dbReference type="ARBA" id="ARBA00005525"/>
    </source>
</evidence>
<dbReference type="InterPro" id="IPR000304">
    <property type="entry name" value="Pyrroline-COOH_reductase"/>
</dbReference>
<dbReference type="Pfam" id="PF03807">
    <property type="entry name" value="F420_oxidored"/>
    <property type="match status" value="1"/>
</dbReference>
<evidence type="ECO:0000256" key="6">
    <source>
        <dbReference type="SAM" id="Phobius"/>
    </source>
</evidence>
<evidence type="ECO:0000256" key="3">
    <source>
        <dbReference type="ARBA" id="ARBA00023002"/>
    </source>
</evidence>
<dbReference type="InterPro" id="IPR008927">
    <property type="entry name" value="6-PGluconate_DH-like_C_sf"/>
</dbReference>
<dbReference type="PROSITE" id="PS00521">
    <property type="entry name" value="P5CR"/>
    <property type="match status" value="1"/>
</dbReference>
<evidence type="ECO:0000256" key="4">
    <source>
        <dbReference type="RuleBase" id="RU003903"/>
    </source>
</evidence>
<dbReference type="PANTHER" id="PTHR11645">
    <property type="entry name" value="PYRROLINE-5-CARBOXYLATE REDUCTASE"/>
    <property type="match status" value="1"/>
</dbReference>
<dbReference type="Gene3D" id="3.40.50.720">
    <property type="entry name" value="NAD(P)-binding Rossmann-like Domain"/>
    <property type="match status" value="1"/>
</dbReference>
<comment type="similarity">
    <text evidence="1 4">Belongs to the pyrroline-5-carboxylate reductase family.</text>
</comment>
<dbReference type="PANTHER" id="PTHR11645:SF0">
    <property type="entry name" value="PYRROLINE-5-CARBOXYLATE REDUCTASE 3"/>
    <property type="match status" value="1"/>
</dbReference>
<evidence type="ECO:0000313" key="9">
    <source>
        <dbReference type="EMBL" id="KAK3177019.1"/>
    </source>
</evidence>
<gene>
    <name evidence="9" type="primary">P5CR</name>
    <name evidence="9" type="ORF">OEA41_008345</name>
</gene>
<dbReference type="EMBL" id="JASNWA010000004">
    <property type="protein sequence ID" value="KAK3177019.1"/>
    <property type="molecule type" value="Genomic_DNA"/>
</dbReference>
<evidence type="ECO:0000259" key="8">
    <source>
        <dbReference type="Pfam" id="PF14748"/>
    </source>
</evidence>
<evidence type="ECO:0000313" key="10">
    <source>
        <dbReference type="Proteomes" id="UP001276659"/>
    </source>
</evidence>
<dbReference type="SUPFAM" id="SSF48179">
    <property type="entry name" value="6-phosphogluconate dehydrogenase C-terminal domain-like"/>
    <property type="match status" value="1"/>
</dbReference>
<evidence type="ECO:0000256" key="5">
    <source>
        <dbReference type="SAM" id="MobiDB-lite"/>
    </source>
</evidence>
<feature type="compositionally biased region" description="Polar residues" evidence="5">
    <location>
        <begin position="58"/>
        <end position="68"/>
    </location>
</feature>
<dbReference type="InterPro" id="IPR029036">
    <property type="entry name" value="P5CR_dimer"/>
</dbReference>
<feature type="region of interest" description="Disordered" evidence="5">
    <location>
        <begin position="55"/>
        <end position="75"/>
    </location>
</feature>
<name>A0AAD9ZH94_9LECA</name>
<keyword evidence="4" id="KW-0641">Proline biosynthesis</keyword>
<keyword evidence="10" id="KW-1185">Reference proteome</keyword>
<dbReference type="GO" id="GO:0055129">
    <property type="term" value="P:L-proline biosynthetic process"/>
    <property type="evidence" value="ECO:0007669"/>
    <property type="project" value="TreeGrafter"/>
</dbReference>
<comment type="caution">
    <text evidence="9">The sequence shown here is derived from an EMBL/GenBank/DDBJ whole genome shotgun (WGS) entry which is preliminary data.</text>
</comment>
<dbReference type="GO" id="GO:0004735">
    <property type="term" value="F:pyrroline-5-carboxylate reductase activity"/>
    <property type="evidence" value="ECO:0007669"/>
    <property type="project" value="UniProtKB-EC"/>
</dbReference>
<protein>
    <recommendedName>
        <fullName evidence="4">Pyrroline-5-carboxylate reductase</fullName>
        <ecNumber evidence="4">1.5.1.2</ecNumber>
    </recommendedName>
</protein>
<dbReference type="InterPro" id="IPR053790">
    <property type="entry name" value="P5CR-like_CS"/>
</dbReference>
<dbReference type="InterPro" id="IPR028939">
    <property type="entry name" value="P5C_Rdtase_cat_N"/>
</dbReference>
<keyword evidence="6" id="KW-1133">Transmembrane helix</keyword>
<dbReference type="EC" id="1.5.1.2" evidence="4"/>
<keyword evidence="4" id="KW-0028">Amino-acid biosynthesis</keyword>
<keyword evidence="3 4" id="KW-0560">Oxidoreductase</keyword>
<comment type="pathway">
    <text evidence="4">Amino-acid biosynthesis; L-proline biosynthesis; L-proline from L-glutamate 5-semialdehyde: step 1/1.</text>
</comment>
<comment type="catalytic activity">
    <reaction evidence="4">
        <text>L-proline + NADP(+) = (S)-1-pyrroline-5-carboxylate + NADPH + 2 H(+)</text>
        <dbReference type="Rhea" id="RHEA:14109"/>
        <dbReference type="ChEBI" id="CHEBI:15378"/>
        <dbReference type="ChEBI" id="CHEBI:17388"/>
        <dbReference type="ChEBI" id="CHEBI:57783"/>
        <dbReference type="ChEBI" id="CHEBI:58349"/>
        <dbReference type="ChEBI" id="CHEBI:60039"/>
        <dbReference type="EC" id="1.5.1.2"/>
    </reaction>
</comment>
<feature type="transmembrane region" description="Helical" evidence="6">
    <location>
        <begin position="29"/>
        <end position="51"/>
    </location>
</feature>
<keyword evidence="2 4" id="KW-0521">NADP</keyword>